<accession>A0ABZ0IFL2</accession>
<keyword evidence="1" id="KW-1133">Transmembrane helix</keyword>
<keyword evidence="4" id="KW-1185">Reference proteome</keyword>
<feature type="domain" description="THIF-type NAD/FAD binding fold" evidence="2">
    <location>
        <begin position="10"/>
        <end position="244"/>
    </location>
</feature>
<name>A0ABZ0IFL2_9GAMM</name>
<dbReference type="RefSeq" id="WP_407329640.1">
    <property type="nucleotide sequence ID" value="NZ_CP136865.1"/>
</dbReference>
<proteinExistence type="predicted"/>
<dbReference type="InterPro" id="IPR045886">
    <property type="entry name" value="ThiF/MoeB/HesA"/>
</dbReference>
<dbReference type="Gene3D" id="3.40.50.720">
    <property type="entry name" value="NAD(P)-binding Rossmann-like Domain"/>
    <property type="match status" value="1"/>
</dbReference>
<dbReference type="InterPro" id="IPR000594">
    <property type="entry name" value="ThiF_NAD_FAD-bd"/>
</dbReference>
<dbReference type="InterPro" id="IPR035985">
    <property type="entry name" value="Ubiquitin-activating_enz"/>
</dbReference>
<dbReference type="NCBIfam" id="NF004281">
    <property type="entry name" value="PRK05690.1"/>
    <property type="match status" value="1"/>
</dbReference>
<keyword evidence="1" id="KW-0472">Membrane</keyword>
<dbReference type="CDD" id="cd00757">
    <property type="entry name" value="ThiF_MoeB_HesA_family"/>
    <property type="match status" value="1"/>
</dbReference>
<dbReference type="Proteomes" id="UP001626549">
    <property type="component" value="Chromosome"/>
</dbReference>
<evidence type="ECO:0000313" key="3">
    <source>
        <dbReference type="EMBL" id="WOJ98317.1"/>
    </source>
</evidence>
<dbReference type="SUPFAM" id="SSF69572">
    <property type="entry name" value="Activating enzymes of the ubiquitin-like proteins"/>
    <property type="match status" value="1"/>
</dbReference>
<evidence type="ECO:0000259" key="2">
    <source>
        <dbReference type="Pfam" id="PF00899"/>
    </source>
</evidence>
<reference evidence="3 4" key="1">
    <citation type="submission" date="2023-10" db="EMBL/GenBank/DDBJ databases">
        <title>Two novel species belonging to the OM43/NOR5 clade.</title>
        <authorList>
            <person name="Park M."/>
        </authorList>
    </citation>
    <scope>NUCLEOTIDE SEQUENCE [LARGE SCALE GENOMIC DNA]</scope>
    <source>
        <strain evidence="3 4">IMCC45268</strain>
    </source>
</reference>
<dbReference type="PANTHER" id="PTHR10953:SF102">
    <property type="entry name" value="ADENYLYLTRANSFERASE AND SULFURTRANSFERASE MOCS3"/>
    <property type="match status" value="1"/>
</dbReference>
<dbReference type="Pfam" id="PF00899">
    <property type="entry name" value="ThiF"/>
    <property type="match status" value="1"/>
</dbReference>
<gene>
    <name evidence="3" type="ORF">R0137_07040</name>
</gene>
<sequence length="256" mass="27595">MLSDRELEQYSRQLMLPDFTLEYQERLRSAWVLVVGCGGLGSPLAIYLAAAGVGRLILADGDTVERTNLHRQILHGEADIGRSKAASAAALISAHYPDCRVSQFTENLEEDALNQAVNSVQLVADGTDNYPTRFSLNRACIRAGKPLVSAAAARSEGQLATFDVGSGGACYRCLYPQEGATTALSCRENGVLGPVVGALGTLQALEVIKVLTGWGESLRSKVLMMDLRSYEQNIIEISRRDDCPDCGGELRRGFGL</sequence>
<dbReference type="PANTHER" id="PTHR10953">
    <property type="entry name" value="UBIQUITIN-ACTIVATING ENZYME E1"/>
    <property type="match status" value="1"/>
</dbReference>
<evidence type="ECO:0000256" key="1">
    <source>
        <dbReference type="SAM" id="Phobius"/>
    </source>
</evidence>
<feature type="transmembrane region" description="Helical" evidence="1">
    <location>
        <begin position="30"/>
        <end position="50"/>
    </location>
</feature>
<dbReference type="EMBL" id="CP136865">
    <property type="protein sequence ID" value="WOJ98317.1"/>
    <property type="molecule type" value="Genomic_DNA"/>
</dbReference>
<evidence type="ECO:0000313" key="4">
    <source>
        <dbReference type="Proteomes" id="UP001626549"/>
    </source>
</evidence>
<keyword evidence="1" id="KW-0812">Transmembrane</keyword>
<protein>
    <submittedName>
        <fullName evidence="3">HesA/MoeB/ThiF family protein</fullName>
    </submittedName>
</protein>
<organism evidence="3 4">
    <name type="scientific">Congregibacter brevis</name>
    <dbReference type="NCBI Taxonomy" id="3081201"/>
    <lineage>
        <taxon>Bacteria</taxon>
        <taxon>Pseudomonadati</taxon>
        <taxon>Pseudomonadota</taxon>
        <taxon>Gammaproteobacteria</taxon>
        <taxon>Cellvibrionales</taxon>
        <taxon>Halieaceae</taxon>
        <taxon>Congregibacter</taxon>
    </lineage>
</organism>